<organism evidence="9 10">
    <name type="scientific">Luedemannella helvata</name>
    <dbReference type="NCBI Taxonomy" id="349315"/>
    <lineage>
        <taxon>Bacteria</taxon>
        <taxon>Bacillati</taxon>
        <taxon>Actinomycetota</taxon>
        <taxon>Actinomycetes</taxon>
        <taxon>Micromonosporales</taxon>
        <taxon>Micromonosporaceae</taxon>
        <taxon>Luedemannella</taxon>
    </lineage>
</organism>
<evidence type="ECO:0000256" key="4">
    <source>
        <dbReference type="ARBA" id="ARBA00022989"/>
    </source>
</evidence>
<evidence type="ECO:0000256" key="1">
    <source>
        <dbReference type="ARBA" id="ARBA00004651"/>
    </source>
</evidence>
<dbReference type="InterPro" id="IPR003838">
    <property type="entry name" value="ABC3_permease_C"/>
</dbReference>
<evidence type="ECO:0000313" key="9">
    <source>
        <dbReference type="EMBL" id="GAA1749748.1"/>
    </source>
</evidence>
<evidence type="ECO:0000256" key="2">
    <source>
        <dbReference type="ARBA" id="ARBA00022475"/>
    </source>
</evidence>
<feature type="transmembrane region" description="Helical" evidence="7">
    <location>
        <begin position="895"/>
        <end position="917"/>
    </location>
</feature>
<keyword evidence="10" id="KW-1185">Reference proteome</keyword>
<evidence type="ECO:0000259" key="8">
    <source>
        <dbReference type="Pfam" id="PF02687"/>
    </source>
</evidence>
<evidence type="ECO:0000313" key="10">
    <source>
        <dbReference type="Proteomes" id="UP001500655"/>
    </source>
</evidence>
<feature type="transmembrane region" description="Helical" evidence="7">
    <location>
        <begin position="375"/>
        <end position="396"/>
    </location>
</feature>
<dbReference type="PANTHER" id="PTHR30572:SF4">
    <property type="entry name" value="ABC TRANSPORTER PERMEASE YTRF"/>
    <property type="match status" value="1"/>
</dbReference>
<feature type="transmembrane region" description="Helical" evidence="7">
    <location>
        <begin position="449"/>
        <end position="471"/>
    </location>
</feature>
<keyword evidence="4 7" id="KW-1133">Transmembrane helix</keyword>
<comment type="caution">
    <text evidence="9">The sequence shown here is derived from an EMBL/GenBank/DDBJ whole genome shotgun (WGS) entry which is preliminary data.</text>
</comment>
<keyword evidence="5 7" id="KW-0472">Membrane</keyword>
<feature type="transmembrane region" description="Helical" evidence="7">
    <location>
        <begin position="938"/>
        <end position="969"/>
    </location>
</feature>
<gene>
    <name evidence="9" type="ORF">GCM10009681_21140</name>
</gene>
<accession>A0ABP4WDT6</accession>
<protein>
    <recommendedName>
        <fullName evidence="8">ABC3 transporter permease C-terminal domain-containing protein</fullName>
    </recommendedName>
</protein>
<sequence length="1029" mass="106549">MFGLVLSALVARRAQAVWLLVLTVLAVGAAAAAPWYLSSAVDSVAAADVAASTARERVYIVKGSLRVTPDGPSPLPAAKERIAGLLNLPGTTATVGDHVDGTAKYKDESATLPIAHREQVCEHLVIDGSCPRGADQVIVSEAVAKKLGVDKGARISLTSFRFKQAVPVTIVGIYRPAVLLDPYWVDTDLLDNQGSRSRGRGPGSFSDAAFVDEPALLAGNADRIDMIYHARLPDNLFGRTDGYDLRAELARTRHDLKIADFNPITSADVLANLIARDQNLVRVGVGVAVAQLLLLCWFALFLAVRHTAEERRPDIGLLKLRGAAPWRVWALTAEQSAWPMLIGAVLGWAGGYLAARVLAGLAGGAALPAIGGTPLWLSLAAAGVAAFGALVSAVIAEWRALGSSVTGLLRRVPARRAGWRADIIDLLIAALALAGVYQGWAESGGTRVSALPLLAPGLMALAIGLIVARLLPIVAGRAGRAALRSGRPAFALAALHVARRPGTHRVLAMLVVAVCVLATASLTWFSSRDAWHGRAAQELGASRVLTVTATNATHLLTGTHAADPEGRYAMAVARGSGSVSGRLLAVDSDRLARVALWNDEYGAPSRAEVATALKPSAPPSITLTDGTLVLTAANPVPRSAIDFDNDPGAAGIAAPELEVTVMGAGGATQIITIGPIKGGTRTYPFTLTGCPADRPCRLVSVEVDGPVRAAVSLHRLDGPGGVLITPDAFGDVARWRGSVVPAGGGVELEAGHGVLTITNGFPAGEQRQVDRRVFVADAVVPLPVVRAGRAPAADPLGDNRISPLGVDDVPYRIARTADVLPGFGADAVLVDLTAAARTSTAVAEAVAYEVWLTDDAPEALTARLADAGLNVINQRTVDEAAGRYARQGPAAALRYLVFTALVGLALAAGSLFVVAAVERRPRAGELAALRAQGVPHRVVRLAGYASYGALVGGAVLAGLLSAILARLIVEAAAPVFTDGWSVLPIRTGAEPVPLLIAAAVAVVVLVGATAVATAQMIRTVRVWQPGGRS</sequence>
<evidence type="ECO:0000256" key="5">
    <source>
        <dbReference type="ARBA" id="ARBA00023136"/>
    </source>
</evidence>
<feature type="transmembrane region" description="Helical" evidence="7">
    <location>
        <begin position="992"/>
        <end position="1014"/>
    </location>
</feature>
<comment type="subcellular location">
    <subcellularLocation>
        <location evidence="1">Cell membrane</location>
        <topology evidence="1">Multi-pass membrane protein</topology>
    </subcellularLocation>
</comment>
<evidence type="ECO:0000256" key="7">
    <source>
        <dbReference type="SAM" id="Phobius"/>
    </source>
</evidence>
<feature type="transmembrane region" description="Helical" evidence="7">
    <location>
        <begin position="506"/>
        <end position="525"/>
    </location>
</feature>
<dbReference type="PANTHER" id="PTHR30572">
    <property type="entry name" value="MEMBRANE COMPONENT OF TRANSPORTER-RELATED"/>
    <property type="match status" value="1"/>
</dbReference>
<feature type="transmembrane region" description="Helical" evidence="7">
    <location>
        <begin position="417"/>
        <end position="437"/>
    </location>
</feature>
<dbReference type="RefSeq" id="WP_344079406.1">
    <property type="nucleotide sequence ID" value="NZ_BAAALS010000008.1"/>
</dbReference>
<comment type="similarity">
    <text evidence="6">Belongs to the ABC-4 integral membrane protein family.</text>
</comment>
<dbReference type="EMBL" id="BAAALS010000008">
    <property type="protein sequence ID" value="GAA1749748.1"/>
    <property type="molecule type" value="Genomic_DNA"/>
</dbReference>
<dbReference type="Pfam" id="PF02687">
    <property type="entry name" value="FtsX"/>
    <property type="match status" value="1"/>
</dbReference>
<dbReference type="Proteomes" id="UP001500655">
    <property type="component" value="Unassembled WGS sequence"/>
</dbReference>
<feature type="transmembrane region" description="Helical" evidence="7">
    <location>
        <begin position="337"/>
        <end position="355"/>
    </location>
</feature>
<reference evidence="10" key="1">
    <citation type="journal article" date="2019" name="Int. J. Syst. Evol. Microbiol.">
        <title>The Global Catalogue of Microorganisms (GCM) 10K type strain sequencing project: providing services to taxonomists for standard genome sequencing and annotation.</title>
        <authorList>
            <consortium name="The Broad Institute Genomics Platform"/>
            <consortium name="The Broad Institute Genome Sequencing Center for Infectious Disease"/>
            <person name="Wu L."/>
            <person name="Ma J."/>
        </authorList>
    </citation>
    <scope>NUCLEOTIDE SEQUENCE [LARGE SCALE GENOMIC DNA]</scope>
    <source>
        <strain evidence="10">JCM 13249</strain>
    </source>
</reference>
<keyword evidence="3 7" id="KW-0812">Transmembrane</keyword>
<proteinExistence type="inferred from homology"/>
<evidence type="ECO:0000256" key="3">
    <source>
        <dbReference type="ARBA" id="ARBA00022692"/>
    </source>
</evidence>
<dbReference type="InterPro" id="IPR050250">
    <property type="entry name" value="Macrolide_Exporter_MacB"/>
</dbReference>
<feature type="transmembrane region" description="Helical" evidence="7">
    <location>
        <begin position="283"/>
        <end position="304"/>
    </location>
</feature>
<evidence type="ECO:0000256" key="6">
    <source>
        <dbReference type="ARBA" id="ARBA00038076"/>
    </source>
</evidence>
<name>A0ABP4WDT6_9ACTN</name>
<feature type="domain" description="ABC3 transporter permease C-terminal" evidence="8">
    <location>
        <begin position="287"/>
        <end position="400"/>
    </location>
</feature>
<keyword evidence="2" id="KW-1003">Cell membrane</keyword>